<evidence type="ECO:0000256" key="5">
    <source>
        <dbReference type="ARBA" id="ARBA00022525"/>
    </source>
</evidence>
<keyword evidence="9" id="KW-0282">Flagellum</keyword>
<feature type="domain" description="Flagellar basal-body/hook protein C-terminal" evidence="7">
    <location>
        <begin position="403"/>
        <end position="441"/>
    </location>
</feature>
<evidence type="ECO:0000313" key="10">
    <source>
        <dbReference type="Proteomes" id="UP000059113"/>
    </source>
</evidence>
<dbReference type="GO" id="GO:0005198">
    <property type="term" value="F:structural molecule activity"/>
    <property type="evidence" value="ECO:0007669"/>
    <property type="project" value="InterPro"/>
</dbReference>
<proteinExistence type="inferred from homology"/>
<keyword evidence="9" id="KW-0966">Cell projection</keyword>
<organism evidence="9 10">
    <name type="scientific">Aurantiacibacter atlanticus</name>
    <dbReference type="NCBI Taxonomy" id="1648404"/>
    <lineage>
        <taxon>Bacteria</taxon>
        <taxon>Pseudomonadati</taxon>
        <taxon>Pseudomonadota</taxon>
        <taxon>Alphaproteobacteria</taxon>
        <taxon>Sphingomonadales</taxon>
        <taxon>Erythrobacteraceae</taxon>
        <taxon>Aurantiacibacter</taxon>
    </lineage>
</organism>
<evidence type="ECO:0000256" key="1">
    <source>
        <dbReference type="ARBA" id="ARBA00004365"/>
    </source>
</evidence>
<name>A0A0H4VAG8_9SPHN</name>
<dbReference type="InterPro" id="IPR053927">
    <property type="entry name" value="FlgK_helical"/>
</dbReference>
<gene>
    <name evidence="9" type="ORF">CP97_04615</name>
</gene>
<dbReference type="OrthoDB" id="7181295at2"/>
<dbReference type="Pfam" id="PF22638">
    <property type="entry name" value="FlgK_D1"/>
    <property type="match status" value="1"/>
</dbReference>
<evidence type="ECO:0000256" key="2">
    <source>
        <dbReference type="ARBA" id="ARBA00004613"/>
    </source>
</evidence>
<keyword evidence="6" id="KW-0975">Bacterial flagellum</keyword>
<dbReference type="GO" id="GO:0044780">
    <property type="term" value="P:bacterial-type flagellum assembly"/>
    <property type="evidence" value="ECO:0007669"/>
    <property type="project" value="InterPro"/>
</dbReference>
<dbReference type="KEGG" id="ery:CP97_04615"/>
<reference evidence="9 10" key="1">
    <citation type="journal article" date="2015" name="Int. J. Syst. Evol. Microbiol.">
        <title>Erythrobacter atlanticus sp. nov., a bacterium from ocean sediment able to degrade polycyclic aromatic hydrocarbons.</title>
        <authorList>
            <person name="Zhuang L."/>
            <person name="Liu Y."/>
            <person name="Wang L."/>
            <person name="Wang W."/>
            <person name="Shao Z."/>
        </authorList>
    </citation>
    <scope>NUCLEOTIDE SEQUENCE [LARGE SCALE GENOMIC DNA]</scope>
    <source>
        <strain evidence="10">s21-N3</strain>
    </source>
</reference>
<keyword evidence="10" id="KW-1185">Reference proteome</keyword>
<comment type="similarity">
    <text evidence="3">Belongs to the flagella basal body rod proteins family.</text>
</comment>
<evidence type="ECO:0000259" key="8">
    <source>
        <dbReference type="Pfam" id="PF22638"/>
    </source>
</evidence>
<evidence type="ECO:0000259" key="7">
    <source>
        <dbReference type="Pfam" id="PF06429"/>
    </source>
</evidence>
<evidence type="ECO:0000256" key="3">
    <source>
        <dbReference type="ARBA" id="ARBA00009677"/>
    </source>
</evidence>
<accession>A0A0H4VAG8</accession>
<protein>
    <recommendedName>
        <fullName evidence="4">Flagellar hook-associated protein 1</fullName>
    </recommendedName>
</protein>
<dbReference type="EMBL" id="CP011310">
    <property type="protein sequence ID" value="AKQ41465.1"/>
    <property type="molecule type" value="Genomic_DNA"/>
</dbReference>
<dbReference type="Pfam" id="PF06429">
    <property type="entry name" value="Flg_bbr_C"/>
    <property type="match status" value="1"/>
</dbReference>
<dbReference type="AlphaFoldDB" id="A0A0H4VAG8"/>
<dbReference type="SUPFAM" id="SSF64518">
    <property type="entry name" value="Phase 1 flagellin"/>
    <property type="match status" value="1"/>
</dbReference>
<keyword evidence="9" id="KW-0969">Cilium</keyword>
<sequence>MSSNLLDIGKSGAMAARRALDLTAQNIANAGNPDYARRTLSMAEVASTSGIGLEPGNMLSGVRPDHVMRSDSIFLQNEARRTGSDLSRAEAELSGLSNAETAIEQAGIYGSIVDFEASLARLAADPLGGALRTAVLEDGRQLAQSFQVATSGLDAAEQSAQFSAGAGIERVNLLSAELARTNTGIARASNGSSDQAALYDRRDALLRDLTQLTGGTASFDAAGGVTVALGGETLVTGAQANSLASSANADGSLSFSVGGNAAVLASGSLLGNSQSLQAIRTVRAELDDLATQVIAIANTAQANGAAQDGTAGQIFFSGSGADDIALPLSSGAQIATAPAGAPADSRDIANLQALRDALSNGGPAQGADALLFRLSSAIDARSVTRGALSTIADSAQAALQAETGVDLDQEATDLLRYQQAFQANGKVIQAAADIFDTILGLR</sequence>
<dbReference type="InterPro" id="IPR010930">
    <property type="entry name" value="Flg_bb/hook_C_dom"/>
</dbReference>
<feature type="domain" description="Flagellar hook-associated protein FlgK helical" evidence="8">
    <location>
        <begin position="104"/>
        <end position="316"/>
    </location>
</feature>
<dbReference type="GO" id="GO:0009424">
    <property type="term" value="C:bacterial-type flagellum hook"/>
    <property type="evidence" value="ECO:0007669"/>
    <property type="project" value="InterPro"/>
</dbReference>
<dbReference type="InterPro" id="IPR002371">
    <property type="entry name" value="FlgK"/>
</dbReference>
<comment type="subcellular location">
    <subcellularLocation>
        <location evidence="1">Bacterial flagellum</location>
    </subcellularLocation>
    <subcellularLocation>
        <location evidence="2">Secreted</location>
    </subcellularLocation>
</comment>
<dbReference type="Proteomes" id="UP000059113">
    <property type="component" value="Chromosome"/>
</dbReference>
<dbReference type="PANTHER" id="PTHR30033">
    <property type="entry name" value="FLAGELLAR HOOK-ASSOCIATED PROTEIN 1"/>
    <property type="match status" value="1"/>
</dbReference>
<dbReference type="NCBIfam" id="TIGR02492">
    <property type="entry name" value="flgK_ends"/>
    <property type="match status" value="1"/>
</dbReference>
<dbReference type="RefSeq" id="WP_048884988.1">
    <property type="nucleotide sequence ID" value="NZ_CP011310.1"/>
</dbReference>
<reference evidence="10" key="2">
    <citation type="submission" date="2015-04" db="EMBL/GenBank/DDBJ databases">
        <title>The complete genome sequence of Erythrobacter sp. s21-N3.</title>
        <authorList>
            <person name="Zhuang L."/>
            <person name="Liu Y."/>
            <person name="Shao Z."/>
        </authorList>
    </citation>
    <scope>NUCLEOTIDE SEQUENCE [LARGE SCALE GENOMIC DNA]</scope>
    <source>
        <strain evidence="10">s21-N3</strain>
    </source>
</reference>
<dbReference type="PATRIC" id="fig|1648404.4.peg.967"/>
<evidence type="ECO:0000256" key="6">
    <source>
        <dbReference type="ARBA" id="ARBA00023143"/>
    </source>
</evidence>
<dbReference type="STRING" id="1648404.CP97_04615"/>
<dbReference type="GO" id="GO:0005576">
    <property type="term" value="C:extracellular region"/>
    <property type="evidence" value="ECO:0007669"/>
    <property type="project" value="UniProtKB-SubCell"/>
</dbReference>
<evidence type="ECO:0000256" key="4">
    <source>
        <dbReference type="ARBA" id="ARBA00016244"/>
    </source>
</evidence>
<keyword evidence="5" id="KW-0964">Secreted</keyword>
<evidence type="ECO:0000313" key="9">
    <source>
        <dbReference type="EMBL" id="AKQ41465.1"/>
    </source>
</evidence>